<comment type="caution">
    <text evidence="1">The sequence shown here is derived from an EMBL/GenBank/DDBJ whole genome shotgun (WGS) entry which is preliminary data.</text>
</comment>
<dbReference type="EMBL" id="PIQN01000026">
    <property type="protein sequence ID" value="PKA39662.1"/>
    <property type="molecule type" value="Genomic_DNA"/>
</dbReference>
<gene>
    <name evidence="1" type="ORF">CWR43_30825</name>
</gene>
<evidence type="ECO:0000313" key="1">
    <source>
        <dbReference type="EMBL" id="PKA39662.1"/>
    </source>
</evidence>
<accession>A0A2N0D0T9</accession>
<organism evidence="1 2">
    <name type="scientific">Rhizobium sullae</name>
    <name type="common">Rhizobium hedysari</name>
    <dbReference type="NCBI Taxonomy" id="50338"/>
    <lineage>
        <taxon>Bacteria</taxon>
        <taxon>Pseudomonadati</taxon>
        <taxon>Pseudomonadota</taxon>
        <taxon>Alphaproteobacteria</taxon>
        <taxon>Hyphomicrobiales</taxon>
        <taxon>Rhizobiaceae</taxon>
        <taxon>Rhizobium/Agrobacterium group</taxon>
        <taxon>Rhizobium</taxon>
    </lineage>
</organism>
<proteinExistence type="predicted"/>
<reference evidence="1 2" key="1">
    <citation type="submission" date="2017-11" db="EMBL/GenBank/DDBJ databases">
        <authorList>
            <person name="Han C.G."/>
        </authorList>
    </citation>
    <scope>NUCLEOTIDE SEQUENCE [LARGE SCALE GENOMIC DNA]</scope>
    <source>
        <strain evidence="1 2">HCNT1</strain>
    </source>
</reference>
<dbReference type="AlphaFoldDB" id="A0A2N0D0T9"/>
<name>A0A2N0D0T9_RHISU</name>
<reference evidence="1 2" key="2">
    <citation type="submission" date="2017-12" db="EMBL/GenBank/DDBJ databases">
        <title>Genome sequence of Rhizobium sullae HCNT1 isolated from Sulla coronaria nodules and featuring peculiar denitrification phenotypes.</title>
        <authorList>
            <person name="De Diego-Diaz B."/>
            <person name="Treu L."/>
            <person name="Campanaro S."/>
            <person name="Da Silva Duarte V."/>
            <person name="Basaglia M."/>
            <person name="Favaro L."/>
            <person name="Casella S."/>
            <person name="Squartini A."/>
        </authorList>
    </citation>
    <scope>NUCLEOTIDE SEQUENCE [LARGE SCALE GENOMIC DNA]</scope>
    <source>
        <strain evidence="1 2">HCNT1</strain>
    </source>
</reference>
<protein>
    <submittedName>
        <fullName evidence="1">Uncharacterized protein</fullName>
    </submittedName>
</protein>
<sequence>MDRGRFTGWLARRLSHIPQSSAYQAIEIFKGMSEEMCAGFAHLKPAALAEVAKAEPDVQALIAERALRPGKYLPLPKAKRYAKRSRGK</sequence>
<dbReference type="Proteomes" id="UP000232164">
    <property type="component" value="Unassembled WGS sequence"/>
</dbReference>
<evidence type="ECO:0000313" key="2">
    <source>
        <dbReference type="Proteomes" id="UP000232164"/>
    </source>
</evidence>